<dbReference type="AlphaFoldDB" id="A0AA39Y5U5"/>
<gene>
    <name evidence="2" type="ORF">B0T16DRAFT_150307</name>
</gene>
<dbReference type="EMBL" id="JAULSV010000004">
    <property type="protein sequence ID" value="KAK0645955.1"/>
    <property type="molecule type" value="Genomic_DNA"/>
</dbReference>
<keyword evidence="1" id="KW-1133">Transmembrane helix</keyword>
<dbReference type="Proteomes" id="UP001174936">
    <property type="component" value="Unassembled WGS sequence"/>
</dbReference>
<evidence type="ECO:0000256" key="1">
    <source>
        <dbReference type="SAM" id="Phobius"/>
    </source>
</evidence>
<proteinExistence type="predicted"/>
<protein>
    <submittedName>
        <fullName evidence="2">Uncharacterized protein</fullName>
    </submittedName>
</protein>
<name>A0AA39Y5U5_9PEZI</name>
<accession>A0AA39Y5U5</accession>
<comment type="caution">
    <text evidence="2">The sequence shown here is derived from an EMBL/GenBank/DDBJ whole genome shotgun (WGS) entry which is preliminary data.</text>
</comment>
<keyword evidence="1" id="KW-0812">Transmembrane</keyword>
<feature type="transmembrane region" description="Helical" evidence="1">
    <location>
        <begin position="51"/>
        <end position="71"/>
    </location>
</feature>
<evidence type="ECO:0000313" key="2">
    <source>
        <dbReference type="EMBL" id="KAK0645955.1"/>
    </source>
</evidence>
<keyword evidence="3" id="KW-1185">Reference proteome</keyword>
<feature type="transmembrane region" description="Helical" evidence="1">
    <location>
        <begin position="91"/>
        <end position="109"/>
    </location>
</feature>
<organism evidence="2 3">
    <name type="scientific">Cercophora newfieldiana</name>
    <dbReference type="NCBI Taxonomy" id="92897"/>
    <lineage>
        <taxon>Eukaryota</taxon>
        <taxon>Fungi</taxon>
        <taxon>Dikarya</taxon>
        <taxon>Ascomycota</taxon>
        <taxon>Pezizomycotina</taxon>
        <taxon>Sordariomycetes</taxon>
        <taxon>Sordariomycetidae</taxon>
        <taxon>Sordariales</taxon>
        <taxon>Lasiosphaeriaceae</taxon>
        <taxon>Cercophora</taxon>
    </lineage>
</organism>
<sequence>MLIWDACFLPISFSMGVDSSLVNEETHNFTQRLTYATRTTKRLQKRDKVRFGGVLGIKWCSYLLFSLGLLLHPADISDLALTQTALGTRSVSVYVLEWFAASGFLRVSWRYPFGMIPTGQE</sequence>
<evidence type="ECO:0000313" key="3">
    <source>
        <dbReference type="Proteomes" id="UP001174936"/>
    </source>
</evidence>
<keyword evidence="1" id="KW-0472">Membrane</keyword>
<reference evidence="2" key="1">
    <citation type="submission" date="2023-06" db="EMBL/GenBank/DDBJ databases">
        <title>Genome-scale phylogeny and comparative genomics of the fungal order Sordariales.</title>
        <authorList>
            <consortium name="Lawrence Berkeley National Laboratory"/>
            <person name="Hensen N."/>
            <person name="Bonometti L."/>
            <person name="Westerberg I."/>
            <person name="Brannstrom I.O."/>
            <person name="Guillou S."/>
            <person name="Cros-Aarteil S."/>
            <person name="Calhoun S."/>
            <person name="Haridas S."/>
            <person name="Kuo A."/>
            <person name="Mondo S."/>
            <person name="Pangilinan J."/>
            <person name="Riley R."/>
            <person name="Labutti K."/>
            <person name="Andreopoulos B."/>
            <person name="Lipzen A."/>
            <person name="Chen C."/>
            <person name="Yanf M."/>
            <person name="Daum C."/>
            <person name="Ng V."/>
            <person name="Clum A."/>
            <person name="Steindorff A."/>
            <person name="Ohm R."/>
            <person name="Martin F."/>
            <person name="Silar P."/>
            <person name="Natvig D."/>
            <person name="Lalanne C."/>
            <person name="Gautier V."/>
            <person name="Ament-Velasquez S.L."/>
            <person name="Kruys A."/>
            <person name="Hutchinson M.I."/>
            <person name="Powell A.J."/>
            <person name="Barry K."/>
            <person name="Miller A.N."/>
            <person name="Grigoriev I.V."/>
            <person name="Debuchy R."/>
            <person name="Gladieux P."/>
            <person name="Thoren M.H."/>
            <person name="Johannesson H."/>
        </authorList>
    </citation>
    <scope>NUCLEOTIDE SEQUENCE</scope>
    <source>
        <strain evidence="2">SMH2532-1</strain>
    </source>
</reference>